<accession>A5KL46</accession>
<evidence type="ECO:0000256" key="1">
    <source>
        <dbReference type="ARBA" id="ARBA00010873"/>
    </source>
</evidence>
<organism evidence="4 5">
    <name type="scientific">[Ruminococcus] torques ATCC 27756</name>
    <dbReference type="NCBI Taxonomy" id="411460"/>
    <lineage>
        <taxon>Bacteria</taxon>
        <taxon>Bacillati</taxon>
        <taxon>Bacillota</taxon>
        <taxon>Clostridia</taxon>
        <taxon>Lachnospirales</taxon>
        <taxon>Lachnospiraceae</taxon>
        <taxon>Mediterraneibacter</taxon>
    </lineage>
</organism>
<sequence>MSQEALFARGAHSMQAVMHRALLRRGRSGRYHSLLQEMLTAGNQCRVRQKGGKRIMAIFHYTVKIVGRSKGKSIISASAYLNGDVMKNEETGRISYYTSKREVVYTSLMMCENAPQEWQNVPAENIKRFQKSVRYKRADNKEVVLEKFKLTFQKQCLWNEVLKIEKSSDAQLGRSFEFSLPKEWNRQEQIEYTTDYIQKNFVDKGMCADWSIHDKGDGNPHVHLLVTMRPFNPDHSWGNKEVKDWEFVRDTDGNIVVDESHPDWWQDKKNPDRHGIRIPVLDENGRTITTIHSFSLITIAIITAIRTL</sequence>
<dbReference type="AlphaFoldDB" id="A5KL46"/>
<keyword evidence="2" id="KW-0184">Conjugation</keyword>
<protein>
    <submittedName>
        <fullName evidence="4">MobA/MobL family protein</fullName>
    </submittedName>
</protein>
<dbReference type="Proteomes" id="UP000003577">
    <property type="component" value="Unassembled WGS sequence"/>
</dbReference>
<gene>
    <name evidence="4" type="ORF">RUMTOR_00950</name>
</gene>
<feature type="domain" description="MobA/MobL protein" evidence="3">
    <location>
        <begin position="72"/>
        <end position="256"/>
    </location>
</feature>
<dbReference type="PaxDb" id="411460-RUMTOR_00950"/>
<dbReference type="InterPro" id="IPR005053">
    <property type="entry name" value="MobA_MobL"/>
</dbReference>
<evidence type="ECO:0000313" key="4">
    <source>
        <dbReference type="EMBL" id="EDK24684.1"/>
    </source>
</evidence>
<comment type="caution">
    <text evidence="4">The sequence shown here is derived from an EMBL/GenBank/DDBJ whole genome shotgun (WGS) entry which is preliminary data.</text>
</comment>
<comment type="similarity">
    <text evidence="1">Belongs to the MobA/MobL family.</text>
</comment>
<evidence type="ECO:0000259" key="3">
    <source>
        <dbReference type="Pfam" id="PF03389"/>
    </source>
</evidence>
<name>A5KL46_9FIRM</name>
<proteinExistence type="inferred from homology"/>
<dbReference type="Pfam" id="PF03389">
    <property type="entry name" value="MobA_MobL"/>
    <property type="match status" value="1"/>
</dbReference>
<reference evidence="4 5" key="1">
    <citation type="submission" date="2007-03" db="EMBL/GenBank/DDBJ databases">
        <authorList>
            <person name="Fulton L."/>
            <person name="Clifton S."/>
            <person name="Fulton B."/>
            <person name="Xu J."/>
            <person name="Minx P."/>
            <person name="Pepin K.H."/>
            <person name="Johnson M."/>
            <person name="Thiruvilangam P."/>
            <person name="Bhonagiri V."/>
            <person name="Nash W.E."/>
            <person name="Mardis E.R."/>
            <person name="Wilson R.K."/>
        </authorList>
    </citation>
    <scope>NUCLEOTIDE SEQUENCE [LARGE SCALE GENOMIC DNA]</scope>
    <source>
        <strain evidence="4 5">ATCC 27756</strain>
    </source>
</reference>
<dbReference type="Gene3D" id="3.30.930.30">
    <property type="match status" value="1"/>
</dbReference>
<reference evidence="4 5" key="2">
    <citation type="submission" date="2007-04" db="EMBL/GenBank/DDBJ databases">
        <title>Draft genome sequence of Ruminococcus torques (ATCC 27756).</title>
        <authorList>
            <person name="Sudarsanam P."/>
            <person name="Ley R."/>
            <person name="Guruge J."/>
            <person name="Turnbaugh P.J."/>
            <person name="Mahowald M."/>
            <person name="Liep D."/>
            <person name="Gordon J."/>
        </authorList>
    </citation>
    <scope>NUCLEOTIDE SEQUENCE [LARGE SCALE GENOMIC DNA]</scope>
    <source>
        <strain evidence="4 5">ATCC 27756</strain>
    </source>
</reference>
<dbReference type="EMBL" id="AAVP02000003">
    <property type="protein sequence ID" value="EDK24684.1"/>
    <property type="molecule type" value="Genomic_DNA"/>
</dbReference>
<dbReference type="HOGENOM" id="CLU_078517_0_0_9"/>
<evidence type="ECO:0000313" key="5">
    <source>
        <dbReference type="Proteomes" id="UP000003577"/>
    </source>
</evidence>
<evidence type="ECO:0000256" key="2">
    <source>
        <dbReference type="ARBA" id="ARBA00022971"/>
    </source>
</evidence>